<keyword evidence="2" id="KW-1185">Reference proteome</keyword>
<name>A0A2W2HNH3_9ACTN</name>
<dbReference type="RefSeq" id="WP_146607414.1">
    <property type="nucleotide sequence ID" value="NZ_POUA01000086.1"/>
</dbReference>
<organism evidence="1 2">
    <name type="scientific">Spongiactinospora gelatinilytica</name>
    <dbReference type="NCBI Taxonomy" id="2666298"/>
    <lineage>
        <taxon>Bacteria</taxon>
        <taxon>Bacillati</taxon>
        <taxon>Actinomycetota</taxon>
        <taxon>Actinomycetes</taxon>
        <taxon>Streptosporangiales</taxon>
        <taxon>Streptosporangiaceae</taxon>
        <taxon>Spongiactinospora</taxon>
    </lineage>
</organism>
<evidence type="ECO:0000313" key="1">
    <source>
        <dbReference type="EMBL" id="PZG47457.1"/>
    </source>
</evidence>
<comment type="caution">
    <text evidence="1">The sequence shown here is derived from an EMBL/GenBank/DDBJ whole genome shotgun (WGS) entry which is preliminary data.</text>
</comment>
<accession>A0A2W2HNH3</accession>
<dbReference type="Proteomes" id="UP000248544">
    <property type="component" value="Unassembled WGS sequence"/>
</dbReference>
<proteinExistence type="predicted"/>
<dbReference type="EMBL" id="POUA01000086">
    <property type="protein sequence ID" value="PZG47457.1"/>
    <property type="molecule type" value="Genomic_DNA"/>
</dbReference>
<protein>
    <submittedName>
        <fullName evidence="1">Uncharacterized protein</fullName>
    </submittedName>
</protein>
<reference evidence="1 2" key="1">
    <citation type="submission" date="2018-01" db="EMBL/GenBank/DDBJ databases">
        <title>Draft genome sequence of Sphaerisporangium sp. 7K107.</title>
        <authorList>
            <person name="Sahin N."/>
            <person name="Saygin H."/>
            <person name="Ay H."/>
        </authorList>
    </citation>
    <scope>NUCLEOTIDE SEQUENCE [LARGE SCALE GENOMIC DNA]</scope>
    <source>
        <strain evidence="1 2">7K107</strain>
    </source>
</reference>
<evidence type="ECO:0000313" key="2">
    <source>
        <dbReference type="Proteomes" id="UP000248544"/>
    </source>
</evidence>
<gene>
    <name evidence="1" type="ORF">C1I98_13380</name>
</gene>
<sequence length="73" mass="7929">MSMYATAISHAIGRTDPATVAVVESVMRDGRTGLDGLYADEFARKSWEKVHLLHQGGGLTDWCAAFHLAVPEL</sequence>
<dbReference type="AlphaFoldDB" id="A0A2W2HNH3"/>